<accession>A0A183USP3</accession>
<evidence type="ECO:0000313" key="1">
    <source>
        <dbReference type="Proteomes" id="UP000050794"/>
    </source>
</evidence>
<sequence>LEVNAESLHRLHGDLSSAATIALTTSAYADDMRPREEDIGQIPQGVVSQNRRLFGGNSSIQSTTPLGSSASSPCTVPRSAFELLLESKRRASREADDELKNKVQRTSSVARETLFGSSSGFDEVPVTRTSSFNIGRTDAPRRESLETEMCDREKVETKRDGRTVVRMDGREYEKQKMYSIC</sequence>
<proteinExistence type="predicted"/>
<name>A0A183USP3_TOXCA</name>
<dbReference type="AlphaFoldDB" id="A0A183USP3"/>
<keyword evidence="1" id="KW-1185">Reference proteome</keyword>
<organism evidence="1 2">
    <name type="scientific">Toxocara canis</name>
    <name type="common">Canine roundworm</name>
    <dbReference type="NCBI Taxonomy" id="6265"/>
    <lineage>
        <taxon>Eukaryota</taxon>
        <taxon>Metazoa</taxon>
        <taxon>Ecdysozoa</taxon>
        <taxon>Nematoda</taxon>
        <taxon>Chromadorea</taxon>
        <taxon>Rhabditida</taxon>
        <taxon>Spirurina</taxon>
        <taxon>Ascaridomorpha</taxon>
        <taxon>Ascaridoidea</taxon>
        <taxon>Toxocaridae</taxon>
        <taxon>Toxocara</taxon>
    </lineage>
</organism>
<protein>
    <submittedName>
        <fullName evidence="2">Kinesin motor domain-containing protein</fullName>
    </submittedName>
</protein>
<reference evidence="2" key="1">
    <citation type="submission" date="2016-06" db="UniProtKB">
        <authorList>
            <consortium name="WormBaseParasite"/>
        </authorList>
    </citation>
    <scope>IDENTIFICATION</scope>
</reference>
<evidence type="ECO:0000313" key="2">
    <source>
        <dbReference type="WBParaSite" id="TCNE_0001151301-mRNA-1"/>
    </source>
</evidence>
<dbReference type="WBParaSite" id="TCNE_0001151301-mRNA-1">
    <property type="protein sequence ID" value="TCNE_0001151301-mRNA-1"/>
    <property type="gene ID" value="TCNE_0001151301"/>
</dbReference>
<dbReference type="Proteomes" id="UP000050794">
    <property type="component" value="Unassembled WGS sequence"/>
</dbReference>